<dbReference type="SMART" id="SM00387">
    <property type="entry name" value="HATPase_c"/>
    <property type="match status" value="1"/>
</dbReference>
<feature type="domain" description="Histidine kinase" evidence="4">
    <location>
        <begin position="834"/>
        <end position="1049"/>
    </location>
</feature>
<keyword evidence="5" id="KW-0418">Kinase</keyword>
<dbReference type="InterPro" id="IPR005467">
    <property type="entry name" value="His_kinase_dom"/>
</dbReference>
<dbReference type="SUPFAM" id="SSF47384">
    <property type="entry name" value="Homodimeric domain of signal transducing histidine kinase"/>
    <property type="match status" value="1"/>
</dbReference>
<dbReference type="RefSeq" id="WP_109414803.1">
    <property type="nucleotide sequence ID" value="NZ_QEAS01000003.1"/>
</dbReference>
<dbReference type="AlphaFoldDB" id="A0A2U2PKR4"/>
<dbReference type="PROSITE" id="PS50109">
    <property type="entry name" value="HIS_KIN"/>
    <property type="match status" value="1"/>
</dbReference>
<accession>A0A2U2PKR4</accession>
<dbReference type="CDD" id="cd00082">
    <property type="entry name" value="HisKA"/>
    <property type="match status" value="1"/>
</dbReference>
<organism evidence="5 6">
    <name type="scientific">Pararcticibacter amylolyticus</name>
    <dbReference type="NCBI Taxonomy" id="2173175"/>
    <lineage>
        <taxon>Bacteria</taxon>
        <taxon>Pseudomonadati</taxon>
        <taxon>Bacteroidota</taxon>
        <taxon>Sphingobacteriia</taxon>
        <taxon>Sphingobacteriales</taxon>
        <taxon>Sphingobacteriaceae</taxon>
        <taxon>Pararcticibacter</taxon>
    </lineage>
</organism>
<dbReference type="Gene3D" id="2.130.10.10">
    <property type="entry name" value="YVTN repeat-like/Quinoprotein amine dehydrogenase"/>
    <property type="match status" value="2"/>
</dbReference>
<dbReference type="FunFam" id="1.10.287.130:FF:000045">
    <property type="entry name" value="Two-component system sensor histidine kinase/response regulator"/>
    <property type="match status" value="1"/>
</dbReference>
<dbReference type="Pfam" id="PF07494">
    <property type="entry name" value="Reg_prop"/>
    <property type="match status" value="4"/>
</dbReference>
<dbReference type="InterPro" id="IPR011110">
    <property type="entry name" value="Reg_prop"/>
</dbReference>
<sequence length="1049" mass="119097">MNGKQLFTFITLILLTGCVTAQPYYFKRYEVESGLSTNTVYCSLQDRHGFLWFGTIDGLNRFDGYSFKVFRPDKSRKGSIGNGFVISLCEDKKGIIWAGTENGLYQYDAVTESFLQIKQTKNMTITNLNASSDGNIWFSARSAIYCYFPSTNHLRLYQSKNHPDITTLVVDSCGTVWAGTFSGKLCRLVPGKSKLHISDLYTHSSFTTSRMVTRIFPVNDKFLFAGTSAQGLKLFNRRNNTYEDLPLYNKNKTPVYVRDFIHDKEGRYWIATEVGLFIYDLKTRTFENLVKDHNNPYSLSDNAVYTLCKEREGGIWAGTFFGGLNYFPKQYNLFEKYFPDNGATSISGSAVREICSDGKGNIWIGTEDAGLNKFDPANATFKHFLSAGDKTNLSYNNIHGLLVDSQKLYIGTYEHGLDVMDLNTSKIIKHFEAGDTRGSLKSNFITTFGKSRRGVMYVGTSSGLQTFNPQTNQFGQITLGDGFQPFINSITEDSSGNIWLSTLREGVFVIEQKTGKVRLIQHDPKRSNSLSSNRVNCIFEASDKTIWMGTEGEGLCMLDKNGQTFTRYSTKDGFPSDFLFEILEDSRKNLWISTSGGLVCFNPYTKAINVFTKSSGLLNNQFNYSSAFKDTVTGYLYFGSVRGLIRFNPDSFTRNTFIPPVYVTGFEVDNKELTIDTKHSLLKKSMLFTDTIILPYNQSTFSIKFAALTYTAPEMTEYAYKLEGLDSKWTHLKTNRQAYFTDLSPGDYLFRVTASNSSGVWNKMDRKLAIIILPPWWDTGIARAGYTVAVLLLTWLTVKQYHNKIRARNKRKLEMLTYQKEKEVYQAKIDFFTNVAHEIRTPLTLIKGPLEKVMKRVEEVPAIERNLRIMERNTARLLELATQLLDFRQVETNSFSLNFQPMDISQLLKELHQVFQPTAEQQNIRFELDLPDPAVILSIDAEALNKILSNLISNAIKYCDQKVMVSFRTQQSPEGIVIKVKSDGAIIPQELKDKVFETFYRIKGNRKQSGTGLGLTLSRSLAELMNGTLILDLPENNMNVFTLYLPVQL</sequence>
<proteinExistence type="predicted"/>
<dbReference type="PANTHER" id="PTHR43547:SF2">
    <property type="entry name" value="HYBRID SIGNAL TRANSDUCTION HISTIDINE KINASE C"/>
    <property type="match status" value="1"/>
</dbReference>
<dbReference type="SUPFAM" id="SSF55874">
    <property type="entry name" value="ATPase domain of HSP90 chaperone/DNA topoisomerase II/histidine kinase"/>
    <property type="match status" value="1"/>
</dbReference>
<dbReference type="Proteomes" id="UP000245647">
    <property type="component" value="Unassembled WGS sequence"/>
</dbReference>
<dbReference type="Gene3D" id="2.60.40.10">
    <property type="entry name" value="Immunoglobulins"/>
    <property type="match status" value="1"/>
</dbReference>
<comment type="catalytic activity">
    <reaction evidence="1">
        <text>ATP + protein L-histidine = ADP + protein N-phospho-L-histidine.</text>
        <dbReference type="EC" id="2.7.13.3"/>
    </reaction>
</comment>
<dbReference type="Gene3D" id="1.10.287.130">
    <property type="match status" value="1"/>
</dbReference>
<dbReference type="OrthoDB" id="9809670at2"/>
<dbReference type="PANTHER" id="PTHR43547">
    <property type="entry name" value="TWO-COMPONENT HISTIDINE KINASE"/>
    <property type="match status" value="1"/>
</dbReference>
<dbReference type="InterPro" id="IPR004358">
    <property type="entry name" value="Sig_transdc_His_kin-like_C"/>
</dbReference>
<dbReference type="Pfam" id="PF02518">
    <property type="entry name" value="HATPase_c"/>
    <property type="match status" value="1"/>
</dbReference>
<evidence type="ECO:0000313" key="6">
    <source>
        <dbReference type="Proteomes" id="UP000245647"/>
    </source>
</evidence>
<dbReference type="SMART" id="SM00388">
    <property type="entry name" value="HisKA"/>
    <property type="match status" value="1"/>
</dbReference>
<dbReference type="EMBL" id="QEAS01000003">
    <property type="protein sequence ID" value="PWG81862.1"/>
    <property type="molecule type" value="Genomic_DNA"/>
</dbReference>
<dbReference type="PROSITE" id="PS51257">
    <property type="entry name" value="PROKAR_LIPOPROTEIN"/>
    <property type="match status" value="1"/>
</dbReference>
<evidence type="ECO:0000256" key="3">
    <source>
        <dbReference type="ARBA" id="ARBA00022553"/>
    </source>
</evidence>
<dbReference type="GO" id="GO:0000155">
    <property type="term" value="F:phosphorelay sensor kinase activity"/>
    <property type="evidence" value="ECO:0007669"/>
    <property type="project" value="InterPro"/>
</dbReference>
<comment type="caution">
    <text evidence="5">The sequence shown here is derived from an EMBL/GenBank/DDBJ whole genome shotgun (WGS) entry which is preliminary data.</text>
</comment>
<dbReference type="InterPro" id="IPR036890">
    <property type="entry name" value="HATPase_C_sf"/>
</dbReference>
<dbReference type="Pfam" id="PF07495">
    <property type="entry name" value="Y_Y_Y"/>
    <property type="match status" value="1"/>
</dbReference>
<reference evidence="5 6" key="1">
    <citation type="submission" date="2018-04" db="EMBL/GenBank/DDBJ databases">
        <title>Pedobacter chongqingensis sp. nov., isolated from a rottenly hemp rope.</title>
        <authorList>
            <person name="Cai Y."/>
        </authorList>
    </citation>
    <scope>NUCLEOTIDE SEQUENCE [LARGE SCALE GENOMIC DNA]</scope>
    <source>
        <strain evidence="5 6">FJ4-8</strain>
    </source>
</reference>
<evidence type="ECO:0000256" key="1">
    <source>
        <dbReference type="ARBA" id="ARBA00000085"/>
    </source>
</evidence>
<dbReference type="Pfam" id="PF00512">
    <property type="entry name" value="HisKA"/>
    <property type="match status" value="1"/>
</dbReference>
<protein>
    <recommendedName>
        <fullName evidence="2">histidine kinase</fullName>
        <ecNumber evidence="2">2.7.13.3</ecNumber>
    </recommendedName>
</protein>
<keyword evidence="6" id="KW-1185">Reference proteome</keyword>
<evidence type="ECO:0000256" key="2">
    <source>
        <dbReference type="ARBA" id="ARBA00012438"/>
    </source>
</evidence>
<name>A0A2U2PKR4_9SPHI</name>
<dbReference type="FunFam" id="2.60.40.10:FF:000791">
    <property type="entry name" value="Two-component system sensor histidine kinase/response regulator"/>
    <property type="match status" value="1"/>
</dbReference>
<dbReference type="EC" id="2.7.13.3" evidence="2"/>
<dbReference type="SUPFAM" id="SSF63829">
    <property type="entry name" value="Calcium-dependent phosphotriesterase"/>
    <property type="match status" value="2"/>
</dbReference>
<dbReference type="InterPro" id="IPR015943">
    <property type="entry name" value="WD40/YVTN_repeat-like_dom_sf"/>
</dbReference>
<evidence type="ECO:0000259" key="4">
    <source>
        <dbReference type="PROSITE" id="PS50109"/>
    </source>
</evidence>
<dbReference type="InterPro" id="IPR011123">
    <property type="entry name" value="Y_Y_Y"/>
</dbReference>
<dbReference type="CDD" id="cd00075">
    <property type="entry name" value="HATPase"/>
    <property type="match status" value="1"/>
</dbReference>
<dbReference type="InterPro" id="IPR036097">
    <property type="entry name" value="HisK_dim/P_sf"/>
</dbReference>
<keyword evidence="3" id="KW-0597">Phosphoprotein</keyword>
<dbReference type="Gene3D" id="3.30.565.10">
    <property type="entry name" value="Histidine kinase-like ATPase, C-terminal domain"/>
    <property type="match status" value="1"/>
</dbReference>
<dbReference type="PRINTS" id="PR00344">
    <property type="entry name" value="BCTRLSENSOR"/>
</dbReference>
<gene>
    <name evidence="5" type="ORF">DDR33_05800</name>
</gene>
<keyword evidence="5" id="KW-0808">Transferase</keyword>
<dbReference type="InterPro" id="IPR003661">
    <property type="entry name" value="HisK_dim/P_dom"/>
</dbReference>
<dbReference type="InterPro" id="IPR003594">
    <property type="entry name" value="HATPase_dom"/>
</dbReference>
<dbReference type="InterPro" id="IPR013783">
    <property type="entry name" value="Ig-like_fold"/>
</dbReference>
<evidence type="ECO:0000313" key="5">
    <source>
        <dbReference type="EMBL" id="PWG81862.1"/>
    </source>
</evidence>